<feature type="non-terminal residue" evidence="1">
    <location>
        <position position="1"/>
    </location>
</feature>
<comment type="caution">
    <text evidence="1">The sequence shown here is derived from an EMBL/GenBank/DDBJ whole genome shotgun (WGS) entry which is preliminary data.</text>
</comment>
<sequence length="205" mass="22694">VLLSKGAKVYMATHVQKRKHTYNSRAQAVHRQRPYILHPTGPRTLNSVKSTAEDSSTGAILLIHSTIRVTSQGYDLQFGTNVLGNEIQRELISHYLGVQGIRWPTVIRGDDSLEERKKFGPVKLFGQSKTKTLGEAECVVYEDIDTPNSHGAITSLYAGTAPLREAQWQVAMPTTSHSSLGILYALILSVIPSSVYPHDLRATHY</sequence>
<keyword evidence="2" id="KW-1185">Reference proteome</keyword>
<accession>A0ACC0TQL4</accession>
<evidence type="ECO:0000313" key="2">
    <source>
        <dbReference type="Proteomes" id="UP001207468"/>
    </source>
</evidence>
<gene>
    <name evidence="1" type="ORF">F5148DRAFT_1155087</name>
</gene>
<reference evidence="1" key="1">
    <citation type="submission" date="2021-03" db="EMBL/GenBank/DDBJ databases">
        <title>Evolutionary priming and transition to the ectomycorrhizal habit in an iconic lineage of mushroom-forming fungi: is preadaptation a requirement?</title>
        <authorList>
            <consortium name="DOE Joint Genome Institute"/>
            <person name="Looney B.P."/>
            <person name="Miyauchi S."/>
            <person name="Morin E."/>
            <person name="Drula E."/>
            <person name="Courty P.E."/>
            <person name="Chicoki N."/>
            <person name="Fauchery L."/>
            <person name="Kohler A."/>
            <person name="Kuo A."/>
            <person name="LaButti K."/>
            <person name="Pangilinan J."/>
            <person name="Lipzen A."/>
            <person name="Riley R."/>
            <person name="Andreopoulos W."/>
            <person name="He G."/>
            <person name="Johnson J."/>
            <person name="Barry K.W."/>
            <person name="Grigoriev I.V."/>
            <person name="Nagy L."/>
            <person name="Hibbett D."/>
            <person name="Henrissat B."/>
            <person name="Matheny P.B."/>
            <person name="Labbe J."/>
            <person name="Martin A.F."/>
        </authorList>
    </citation>
    <scope>NUCLEOTIDE SEQUENCE</scope>
    <source>
        <strain evidence="1">BPL698</strain>
    </source>
</reference>
<protein>
    <submittedName>
        <fullName evidence="1">Uncharacterized protein</fullName>
    </submittedName>
</protein>
<dbReference type="Proteomes" id="UP001207468">
    <property type="component" value="Unassembled WGS sequence"/>
</dbReference>
<evidence type="ECO:0000313" key="1">
    <source>
        <dbReference type="EMBL" id="KAI9431545.1"/>
    </source>
</evidence>
<dbReference type="EMBL" id="JAGFNK010001429">
    <property type="protein sequence ID" value="KAI9431545.1"/>
    <property type="molecule type" value="Genomic_DNA"/>
</dbReference>
<name>A0ACC0TQL4_9AGAM</name>
<proteinExistence type="predicted"/>
<organism evidence="1 2">
    <name type="scientific">Russula earlei</name>
    <dbReference type="NCBI Taxonomy" id="71964"/>
    <lineage>
        <taxon>Eukaryota</taxon>
        <taxon>Fungi</taxon>
        <taxon>Dikarya</taxon>
        <taxon>Basidiomycota</taxon>
        <taxon>Agaricomycotina</taxon>
        <taxon>Agaricomycetes</taxon>
        <taxon>Russulales</taxon>
        <taxon>Russulaceae</taxon>
        <taxon>Russula</taxon>
    </lineage>
</organism>